<reference evidence="14 15" key="1">
    <citation type="journal article" date="2018" name="Sci. Rep.">
        <title>Genome sequence of the cauliflower mushroom Sparassis crispa (Hanabiratake) and its association with beneficial usage.</title>
        <authorList>
            <person name="Kiyama R."/>
            <person name="Furutani Y."/>
            <person name="Kawaguchi K."/>
            <person name="Nakanishi T."/>
        </authorList>
    </citation>
    <scope>NUCLEOTIDE SEQUENCE [LARGE SCALE GENOMIC DNA]</scope>
</reference>
<feature type="compositionally biased region" description="Polar residues" evidence="10">
    <location>
        <begin position="1163"/>
        <end position="1177"/>
    </location>
</feature>
<dbReference type="CDD" id="cd02668">
    <property type="entry name" value="Peptidase_C19L"/>
    <property type="match status" value="1"/>
</dbReference>
<keyword evidence="5" id="KW-0677">Repeat</keyword>
<dbReference type="InterPro" id="IPR033841">
    <property type="entry name" value="Pep_USP48"/>
</dbReference>
<feature type="region of interest" description="Disordered" evidence="10">
    <location>
        <begin position="1126"/>
        <end position="1177"/>
    </location>
</feature>
<keyword evidence="8" id="KW-0788">Thiol protease</keyword>
<dbReference type="InterPro" id="IPR006615">
    <property type="entry name" value="Pept_C19_DUSP"/>
</dbReference>
<dbReference type="GO" id="GO:0005829">
    <property type="term" value="C:cytosol"/>
    <property type="evidence" value="ECO:0007669"/>
    <property type="project" value="TreeGrafter"/>
</dbReference>
<evidence type="ECO:0000313" key="15">
    <source>
        <dbReference type="Proteomes" id="UP000287166"/>
    </source>
</evidence>
<evidence type="ECO:0000256" key="9">
    <source>
        <dbReference type="SAM" id="Coils"/>
    </source>
</evidence>
<dbReference type="EC" id="3.4.19.12" evidence="3"/>
<sequence length="1201" mass="135166">MPPKRTRRSSPTPAGLSAGERLKRARLAGNTQYSTWGWVGTEITDASAITLEHRLATCGFLPKSSHPLCANKYAARARSTSVKEETKQPQPKAHGELEDDVIVISDDEAPSCSSKACRSTPYCLNYLGQEKWEDEGKAREAFMKVTNLGEDPVANSRDPGFPVGLKNLGATCYANAYLQVWFQDLPFRDGVYKCQPAQDAEHKFEESPIFQLQVTFAAMQEGIESAFNPVKLVESLKLRTAEQQDAQEFSKLFMAHLDTEFHKQSSPSLKSLIADQFQGKQVYGTICEKCHNSSERESDFLEIEVNIQNNATLEDRITALLQPETLSGDNKYLCPRCDSLQDAKRYTELRQLPPVLHFSLLRFVYDVSTMERKKSKYAISFPTSIDMDQFLGSAEMRKNAKNCRKNTNRYALRGVLLHKGASAYHGHYEAQVFDVQNQGWYQFNDETVTEIESLGAKPISKAKVGPAADAEKKKAAGQSQKPRIPQRKRRRVESDSDIEILDSPPPANGSKTEPEAASYISSKDAYMLVYSRIDMRSSELTKNVINGKAPHRSYSPQANGSAHAHSQITIPSPPPRAMEAVRMLNAAHDQACEEFTEKEKQAKAHFNDMRYKVMDIYRSWQLSTRDEDCVVASRQALETWISRHLAKPKKRAASPSESDETPSRSFTKSEISDEEGRNIISVSDIVCSHGQIDPDKASDMKLITRAAHHRIADDDNCLLVPDLSPLDVCETCVSEMFTERLYQIEHPRFVARFDEIAPVAENEEGYWISKQWLKDWRLAKPKMHNPSQGDPPPDAPDFKYHVKCEHDDLSTNVTARRRVSVEACLFLQDLFPTWEPLSTETEVCPVCEALIHISKEDKRELRRQAEEEKAKLKHMHDNALNGNTALLENVPCAIVPAHFVRAWRQWLLHPVEVQRPESVDNSQFLCEHGLLCLDPNSGTDLDSSVAIIKRSDWDVLEDIYSGGPLIAVENTGTKLEHELSVCEDCRRKRKSSFDMTEITVRILGPQDPTPTVETYKPDTVQTTRRPLHPSTLMTYGSRKSGGLRQSNRLRQAKDYGKRRRVTITKNMRVKDLKITFEEEFDIPIISQRLFYHGQELDDSSATVLSLGILSNDLLDLREESENIDLLSDSDTEDVPRKRRNEGQGFGGTLLGGIPDSDSDGARESSSQSDQPPATSKACSACTYENDIDVAMCAICETPFNP</sequence>
<feature type="coiled-coil region" evidence="9">
    <location>
        <begin position="851"/>
        <end position="882"/>
    </location>
</feature>
<dbReference type="PROSITE" id="PS51283">
    <property type="entry name" value="DUSP"/>
    <property type="match status" value="1"/>
</dbReference>
<gene>
    <name evidence="14" type="ORF">SCP_0406450</name>
</gene>
<dbReference type="EMBL" id="BFAD01000004">
    <property type="protein sequence ID" value="GBE82261.1"/>
    <property type="molecule type" value="Genomic_DNA"/>
</dbReference>
<dbReference type="InterPro" id="IPR038765">
    <property type="entry name" value="Papain-like_cys_pep_sf"/>
</dbReference>
<evidence type="ECO:0000256" key="2">
    <source>
        <dbReference type="ARBA" id="ARBA00009085"/>
    </source>
</evidence>
<keyword evidence="4" id="KW-0645">Protease</keyword>
<dbReference type="PROSITE" id="PS50053">
    <property type="entry name" value="UBIQUITIN_2"/>
    <property type="match status" value="1"/>
</dbReference>
<dbReference type="SUPFAM" id="SSF143791">
    <property type="entry name" value="DUSP-like"/>
    <property type="match status" value="1"/>
</dbReference>
<keyword evidence="15" id="KW-1185">Reference proteome</keyword>
<evidence type="ECO:0000259" key="13">
    <source>
        <dbReference type="PROSITE" id="PS51283"/>
    </source>
</evidence>
<keyword evidence="6" id="KW-0833">Ubl conjugation pathway</keyword>
<feature type="domain" description="Ubiquitin-like" evidence="11">
    <location>
        <begin position="1049"/>
        <end position="1116"/>
    </location>
</feature>
<dbReference type="InterPro" id="IPR044743">
    <property type="entry name" value="Ubl_USP48"/>
</dbReference>
<dbReference type="Gene3D" id="3.90.70.10">
    <property type="entry name" value="Cysteine proteinases"/>
    <property type="match status" value="1"/>
</dbReference>
<comment type="similarity">
    <text evidence="2">Belongs to the peptidase C19 family.</text>
</comment>
<dbReference type="RefSeq" id="XP_027613174.1">
    <property type="nucleotide sequence ID" value="XM_027757373.1"/>
</dbReference>
<evidence type="ECO:0000256" key="5">
    <source>
        <dbReference type="ARBA" id="ARBA00022737"/>
    </source>
</evidence>
<dbReference type="Gene3D" id="3.10.20.90">
    <property type="entry name" value="Phosphatidylinositol 3-kinase Catalytic Subunit, Chain A, domain 1"/>
    <property type="match status" value="1"/>
</dbReference>
<evidence type="ECO:0000256" key="8">
    <source>
        <dbReference type="ARBA" id="ARBA00022807"/>
    </source>
</evidence>
<dbReference type="PANTHER" id="PTHR24006:SF888">
    <property type="entry name" value="UBIQUITIN CARBOXYL-TERMINAL HYDROLASE 30"/>
    <property type="match status" value="1"/>
</dbReference>
<dbReference type="CDD" id="cd01795">
    <property type="entry name" value="Ubl_USP48"/>
    <property type="match status" value="1"/>
</dbReference>
<feature type="region of interest" description="Disordered" evidence="10">
    <location>
        <begin position="79"/>
        <end position="98"/>
    </location>
</feature>
<evidence type="ECO:0000313" key="14">
    <source>
        <dbReference type="EMBL" id="GBE82261.1"/>
    </source>
</evidence>
<dbReference type="GO" id="GO:0006508">
    <property type="term" value="P:proteolysis"/>
    <property type="evidence" value="ECO:0007669"/>
    <property type="project" value="UniProtKB-KW"/>
</dbReference>
<dbReference type="GO" id="GO:0004197">
    <property type="term" value="F:cysteine-type endopeptidase activity"/>
    <property type="evidence" value="ECO:0007669"/>
    <property type="project" value="InterPro"/>
</dbReference>
<protein>
    <recommendedName>
        <fullName evidence="3">ubiquitinyl hydrolase 1</fullName>
        <ecNumber evidence="3">3.4.19.12</ecNumber>
    </recommendedName>
</protein>
<evidence type="ECO:0000259" key="11">
    <source>
        <dbReference type="PROSITE" id="PS50053"/>
    </source>
</evidence>
<dbReference type="InterPro" id="IPR050164">
    <property type="entry name" value="Peptidase_C19"/>
</dbReference>
<dbReference type="GeneID" id="38779178"/>
<evidence type="ECO:0000259" key="12">
    <source>
        <dbReference type="PROSITE" id="PS50235"/>
    </source>
</evidence>
<dbReference type="PANTHER" id="PTHR24006">
    <property type="entry name" value="UBIQUITIN CARBOXYL-TERMINAL HYDROLASE"/>
    <property type="match status" value="1"/>
</dbReference>
<evidence type="ECO:0000256" key="6">
    <source>
        <dbReference type="ARBA" id="ARBA00022786"/>
    </source>
</evidence>
<dbReference type="OrthoDB" id="289038at2759"/>
<dbReference type="SUPFAM" id="SSF54236">
    <property type="entry name" value="Ubiquitin-like"/>
    <property type="match status" value="1"/>
</dbReference>
<proteinExistence type="inferred from homology"/>
<keyword evidence="7" id="KW-0378">Hydrolase</keyword>
<dbReference type="PROSITE" id="PS00973">
    <property type="entry name" value="USP_2"/>
    <property type="match status" value="1"/>
</dbReference>
<dbReference type="SUPFAM" id="SSF54001">
    <property type="entry name" value="Cysteine proteinases"/>
    <property type="match status" value="1"/>
</dbReference>
<evidence type="ECO:0000256" key="7">
    <source>
        <dbReference type="ARBA" id="ARBA00022801"/>
    </source>
</evidence>
<dbReference type="InterPro" id="IPR000626">
    <property type="entry name" value="Ubiquitin-like_dom"/>
</dbReference>
<dbReference type="InterPro" id="IPR018200">
    <property type="entry name" value="USP_CS"/>
</dbReference>
<dbReference type="InterPro" id="IPR001394">
    <property type="entry name" value="Peptidase_C19_UCH"/>
</dbReference>
<dbReference type="STRING" id="139825.A0A401GJD0"/>
<dbReference type="PROSITE" id="PS00972">
    <property type="entry name" value="USP_1"/>
    <property type="match status" value="1"/>
</dbReference>
<organism evidence="14 15">
    <name type="scientific">Sparassis crispa</name>
    <dbReference type="NCBI Taxonomy" id="139825"/>
    <lineage>
        <taxon>Eukaryota</taxon>
        <taxon>Fungi</taxon>
        <taxon>Dikarya</taxon>
        <taxon>Basidiomycota</taxon>
        <taxon>Agaricomycotina</taxon>
        <taxon>Agaricomycetes</taxon>
        <taxon>Polyporales</taxon>
        <taxon>Sparassidaceae</taxon>
        <taxon>Sparassis</taxon>
    </lineage>
</organism>
<name>A0A401GJD0_9APHY</name>
<dbReference type="InterPro" id="IPR035927">
    <property type="entry name" value="DUSP-like_sf"/>
</dbReference>
<dbReference type="PROSITE" id="PS50235">
    <property type="entry name" value="USP_3"/>
    <property type="match status" value="1"/>
</dbReference>
<feature type="region of interest" description="Disordered" evidence="10">
    <location>
        <begin position="461"/>
        <end position="516"/>
    </location>
</feature>
<feature type="domain" description="USP" evidence="12">
    <location>
        <begin position="163"/>
        <end position="533"/>
    </location>
</feature>
<dbReference type="Proteomes" id="UP000287166">
    <property type="component" value="Unassembled WGS sequence"/>
</dbReference>
<evidence type="ECO:0000256" key="1">
    <source>
        <dbReference type="ARBA" id="ARBA00000707"/>
    </source>
</evidence>
<dbReference type="InterPro" id="IPR028889">
    <property type="entry name" value="USP"/>
</dbReference>
<evidence type="ECO:0000256" key="4">
    <source>
        <dbReference type="ARBA" id="ARBA00022670"/>
    </source>
</evidence>
<dbReference type="Pfam" id="PF00443">
    <property type="entry name" value="UCH"/>
    <property type="match status" value="1"/>
</dbReference>
<comment type="caution">
    <text evidence="14">The sequence shown here is derived from an EMBL/GenBank/DDBJ whole genome shotgun (WGS) entry which is preliminary data.</text>
</comment>
<dbReference type="AlphaFoldDB" id="A0A401GJD0"/>
<dbReference type="InParanoid" id="A0A401GJD0"/>
<accession>A0A401GJD0</accession>
<comment type="catalytic activity">
    <reaction evidence="1">
        <text>Thiol-dependent hydrolysis of ester, thioester, amide, peptide and isopeptide bonds formed by the C-terminal Gly of ubiquitin (a 76-residue protein attached to proteins as an intracellular targeting signal).</text>
        <dbReference type="EC" id="3.4.19.12"/>
    </reaction>
</comment>
<dbReference type="GO" id="GO:0005634">
    <property type="term" value="C:nucleus"/>
    <property type="evidence" value="ECO:0007669"/>
    <property type="project" value="TreeGrafter"/>
</dbReference>
<feature type="domain" description="DUSP" evidence="13">
    <location>
        <begin position="741"/>
        <end position="972"/>
    </location>
</feature>
<feature type="region of interest" description="Disordered" evidence="10">
    <location>
        <begin position="646"/>
        <end position="673"/>
    </location>
</feature>
<evidence type="ECO:0000256" key="10">
    <source>
        <dbReference type="SAM" id="MobiDB-lite"/>
    </source>
</evidence>
<evidence type="ECO:0000256" key="3">
    <source>
        <dbReference type="ARBA" id="ARBA00012759"/>
    </source>
</evidence>
<keyword evidence="9" id="KW-0175">Coiled coil</keyword>
<dbReference type="GO" id="GO:0016579">
    <property type="term" value="P:protein deubiquitination"/>
    <property type="evidence" value="ECO:0007669"/>
    <property type="project" value="InterPro"/>
</dbReference>
<dbReference type="InterPro" id="IPR029071">
    <property type="entry name" value="Ubiquitin-like_domsf"/>
</dbReference>
<dbReference type="GO" id="GO:0004843">
    <property type="term" value="F:cysteine-type deubiquitinase activity"/>
    <property type="evidence" value="ECO:0007669"/>
    <property type="project" value="UniProtKB-EC"/>
</dbReference>